<dbReference type="InterPro" id="IPR026385">
    <property type="entry name" value="LegC-like"/>
</dbReference>
<dbReference type="SUPFAM" id="SSF53383">
    <property type="entry name" value="PLP-dependent transferases"/>
    <property type="match status" value="1"/>
</dbReference>
<evidence type="ECO:0000256" key="10">
    <source>
        <dbReference type="PIRSR" id="PIRSR000390-1"/>
    </source>
</evidence>
<evidence type="ECO:0000313" key="14">
    <source>
        <dbReference type="Proteomes" id="UP000541185"/>
    </source>
</evidence>
<dbReference type="PANTHER" id="PTHR30244:SF30">
    <property type="entry name" value="BLR5990 PROTEIN"/>
    <property type="match status" value="1"/>
</dbReference>
<evidence type="ECO:0000256" key="8">
    <source>
        <dbReference type="ARBA" id="ARBA00066317"/>
    </source>
</evidence>
<keyword evidence="14" id="KW-1185">Reference proteome</keyword>
<dbReference type="PIRSF" id="PIRSF000390">
    <property type="entry name" value="PLP_StrS"/>
    <property type="match status" value="1"/>
</dbReference>
<comment type="cofactor">
    <cofactor evidence="1">
        <name>pyridoxal 5'-phosphate</name>
        <dbReference type="ChEBI" id="CHEBI:597326"/>
    </cofactor>
</comment>
<evidence type="ECO:0000256" key="11">
    <source>
        <dbReference type="PIRSR" id="PIRSR000390-2"/>
    </source>
</evidence>
<organism evidence="13 14">
    <name type="scientific">Ramlibacter agri</name>
    <dbReference type="NCBI Taxonomy" id="2728837"/>
    <lineage>
        <taxon>Bacteria</taxon>
        <taxon>Pseudomonadati</taxon>
        <taxon>Pseudomonadota</taxon>
        <taxon>Betaproteobacteria</taxon>
        <taxon>Burkholderiales</taxon>
        <taxon>Comamonadaceae</taxon>
        <taxon>Ramlibacter</taxon>
    </lineage>
</organism>
<dbReference type="InterPro" id="IPR015421">
    <property type="entry name" value="PyrdxlP-dep_Trfase_major"/>
</dbReference>
<keyword evidence="5 11" id="KW-0663">Pyridoxal phosphate</keyword>
<evidence type="ECO:0000256" key="3">
    <source>
        <dbReference type="ARBA" id="ARBA00022576"/>
    </source>
</evidence>
<keyword evidence="4 13" id="KW-0808">Transferase</keyword>
<evidence type="ECO:0000313" key="13">
    <source>
        <dbReference type="EMBL" id="NML46882.1"/>
    </source>
</evidence>
<comment type="catalytic activity">
    <reaction evidence="7">
        <text>GDP-alpha-D-perosamine + 2-oxoglutarate = GDP-4-dehydro-alpha-D-rhamnose + L-glutamate</text>
        <dbReference type="Rhea" id="RHEA:36779"/>
        <dbReference type="ChEBI" id="CHEBI:16810"/>
        <dbReference type="ChEBI" id="CHEBI:29985"/>
        <dbReference type="ChEBI" id="CHEBI:57964"/>
        <dbReference type="ChEBI" id="CHEBI:73996"/>
        <dbReference type="EC" id="2.6.1.102"/>
    </reaction>
</comment>
<dbReference type="FunFam" id="3.40.640.10:FF:000090">
    <property type="entry name" value="Pyridoxal phosphate-dependent aminotransferase"/>
    <property type="match status" value="1"/>
</dbReference>
<dbReference type="InterPro" id="IPR015424">
    <property type="entry name" value="PyrdxlP-dep_Trfase"/>
</dbReference>
<feature type="modified residue" description="N6-(pyridoxal phosphate)lysine" evidence="11">
    <location>
        <position position="220"/>
    </location>
</feature>
<comment type="similarity">
    <text evidence="6 12">Belongs to the DegT/DnrJ/EryC1 family.</text>
</comment>
<gene>
    <name evidence="13" type="ORF">HHL11_24265</name>
</gene>
<dbReference type="Gene3D" id="3.40.640.10">
    <property type="entry name" value="Type I PLP-dependent aspartate aminotransferase-like (Major domain)"/>
    <property type="match status" value="1"/>
</dbReference>
<dbReference type="EMBL" id="JABBFX010000002">
    <property type="protein sequence ID" value="NML46882.1"/>
    <property type="molecule type" value="Genomic_DNA"/>
</dbReference>
<dbReference type="CDD" id="cd00616">
    <property type="entry name" value="AHBA_syn"/>
    <property type="match status" value="1"/>
</dbReference>
<dbReference type="RefSeq" id="WP_169421124.1">
    <property type="nucleotide sequence ID" value="NZ_JABBFX010000002.1"/>
</dbReference>
<sequence>MSELRAPLRELLAFVRELYGAAGPIPLHAPVFAGNEKRYLAECIDTTFVSSVGPFVDCFEQMMQDITGAKYAVATMNGTAALHMALILAGVTDGDEVITQPLSFVATCNALAYQRAQPVFVDIDPDTLSLSPAALKEFLESRCERVAGACRHRETGRRIAAVVPMHTFGLPGRAQELAEICERWHLVLVEDAAESLGSTIGGRHTGTFGKLGTFSFNGNKTVTSGGGGAVVTDDPALARRAKHLTTTAKVPHRWDFFHDEVGFNYRLPNLNAAVACAQLEQLEGFLANKRATAQAYAARCAQLGIPFAQELAGTRSNFWLNAILVDDAAERDAFLQAANDGGIQARPVWQLMPELPAFASATCGPLDHARAAAARIVNLPSSVRP</sequence>
<dbReference type="NCBIfam" id="TIGR04181">
    <property type="entry name" value="NHT_00031"/>
    <property type="match status" value="1"/>
</dbReference>
<dbReference type="Gene3D" id="3.90.1150.10">
    <property type="entry name" value="Aspartate Aminotransferase, domain 1"/>
    <property type="match status" value="1"/>
</dbReference>
<dbReference type="Pfam" id="PF01041">
    <property type="entry name" value="DegT_DnrJ_EryC1"/>
    <property type="match status" value="1"/>
</dbReference>
<proteinExistence type="inferred from homology"/>
<dbReference type="PANTHER" id="PTHR30244">
    <property type="entry name" value="TRANSAMINASE"/>
    <property type="match status" value="1"/>
</dbReference>
<evidence type="ECO:0000256" key="2">
    <source>
        <dbReference type="ARBA" id="ARBA00005125"/>
    </source>
</evidence>
<evidence type="ECO:0000256" key="7">
    <source>
        <dbReference type="ARBA" id="ARBA00051587"/>
    </source>
</evidence>
<name>A0A848HA36_9BURK</name>
<reference evidence="13 14" key="1">
    <citation type="submission" date="2020-04" db="EMBL/GenBank/DDBJ databases">
        <title>Ramlibacter sp. G-1-2-2 isolated from soil.</title>
        <authorList>
            <person name="Dahal R.H."/>
        </authorList>
    </citation>
    <scope>NUCLEOTIDE SEQUENCE [LARGE SCALE GENOMIC DNA]</scope>
    <source>
        <strain evidence="13 14">G-1-2-2</strain>
    </source>
</reference>
<dbReference type="InterPro" id="IPR000653">
    <property type="entry name" value="DegT/StrS_aminotransferase"/>
</dbReference>
<comment type="caution">
    <text evidence="13">The sequence shown here is derived from an EMBL/GenBank/DDBJ whole genome shotgun (WGS) entry which is preliminary data.</text>
</comment>
<keyword evidence="3 13" id="KW-0032">Aminotransferase</keyword>
<evidence type="ECO:0000256" key="4">
    <source>
        <dbReference type="ARBA" id="ARBA00022679"/>
    </source>
</evidence>
<comment type="pathway">
    <text evidence="2">Bacterial outer membrane biogenesis; LPS O-antigen biosynthesis.</text>
</comment>
<evidence type="ECO:0000256" key="6">
    <source>
        <dbReference type="ARBA" id="ARBA00037999"/>
    </source>
</evidence>
<dbReference type="AlphaFoldDB" id="A0A848HA36"/>
<dbReference type="GO" id="GO:0000271">
    <property type="term" value="P:polysaccharide biosynthetic process"/>
    <property type="evidence" value="ECO:0007669"/>
    <property type="project" value="TreeGrafter"/>
</dbReference>
<evidence type="ECO:0000256" key="1">
    <source>
        <dbReference type="ARBA" id="ARBA00001933"/>
    </source>
</evidence>
<dbReference type="InterPro" id="IPR015422">
    <property type="entry name" value="PyrdxlP-dep_Trfase_small"/>
</dbReference>
<evidence type="ECO:0000256" key="5">
    <source>
        <dbReference type="ARBA" id="ARBA00022898"/>
    </source>
</evidence>
<evidence type="ECO:0000256" key="9">
    <source>
        <dbReference type="ARBA" id="ARBA00074221"/>
    </source>
</evidence>
<feature type="active site" description="Proton acceptor" evidence="10">
    <location>
        <position position="220"/>
    </location>
</feature>
<dbReference type="GO" id="GO:0102933">
    <property type="term" value="F:GDP-4-dehydro-6-deoxy-D-mannose-4-aminotransferase activity"/>
    <property type="evidence" value="ECO:0007669"/>
    <property type="project" value="UniProtKB-EC"/>
</dbReference>
<protein>
    <recommendedName>
        <fullName evidence="9">GDP-perosamine synthase</fullName>
        <ecNumber evidence="8">2.6.1.102</ecNumber>
    </recommendedName>
</protein>
<dbReference type="Proteomes" id="UP000541185">
    <property type="component" value="Unassembled WGS sequence"/>
</dbReference>
<accession>A0A848HA36</accession>
<dbReference type="EC" id="2.6.1.102" evidence="8"/>
<dbReference type="GO" id="GO:0030170">
    <property type="term" value="F:pyridoxal phosphate binding"/>
    <property type="evidence" value="ECO:0007669"/>
    <property type="project" value="TreeGrafter"/>
</dbReference>
<evidence type="ECO:0000256" key="12">
    <source>
        <dbReference type="RuleBase" id="RU004508"/>
    </source>
</evidence>